<comment type="caution">
    <text evidence="2">The sequence shown here is derived from an EMBL/GenBank/DDBJ whole genome shotgun (WGS) entry which is preliminary data.</text>
</comment>
<reference evidence="2" key="1">
    <citation type="submission" date="2014-03" db="EMBL/GenBank/DDBJ databases">
        <authorList>
            <person name="Casaregola S."/>
        </authorList>
    </citation>
    <scope>NUCLEOTIDE SEQUENCE [LARGE SCALE GENOMIC DNA]</scope>
    <source>
        <strain evidence="2">CLIB 918</strain>
    </source>
</reference>
<protein>
    <submittedName>
        <fullName evidence="2">Uncharacterized protein</fullName>
    </submittedName>
</protein>
<sequence>MFLIYTFSCLLDSRFENLHISCIIFQLIKITIEPTELILQGPVHMLKNIYTGTARWPIYHPNTMLLVSFLGNICNIYMGIILTEWLVWLIYWTELTLKIIYMTW</sequence>
<evidence type="ECO:0000256" key="1">
    <source>
        <dbReference type="SAM" id="Phobius"/>
    </source>
</evidence>
<dbReference type="AlphaFoldDB" id="A0A0J9XF45"/>
<feature type="transmembrane region" description="Helical" evidence="1">
    <location>
        <begin position="65"/>
        <end position="92"/>
    </location>
</feature>
<keyword evidence="1" id="KW-0472">Membrane</keyword>
<proteinExistence type="predicted"/>
<evidence type="ECO:0000313" key="2">
    <source>
        <dbReference type="EMBL" id="CDO55523.1"/>
    </source>
</evidence>
<keyword evidence="1" id="KW-0812">Transmembrane</keyword>
<name>A0A0J9XF45_GEOCN</name>
<keyword evidence="1" id="KW-1133">Transmembrane helix</keyword>
<organism evidence="2 3">
    <name type="scientific">Geotrichum candidum</name>
    <name type="common">Oospora lactis</name>
    <name type="synonym">Dipodascus geotrichum</name>
    <dbReference type="NCBI Taxonomy" id="1173061"/>
    <lineage>
        <taxon>Eukaryota</taxon>
        <taxon>Fungi</taxon>
        <taxon>Dikarya</taxon>
        <taxon>Ascomycota</taxon>
        <taxon>Saccharomycotina</taxon>
        <taxon>Dipodascomycetes</taxon>
        <taxon>Dipodascales</taxon>
        <taxon>Dipodascaceae</taxon>
        <taxon>Geotrichum</taxon>
    </lineage>
</organism>
<keyword evidence="3" id="KW-1185">Reference proteome</keyword>
<dbReference type="EMBL" id="CCBN010000011">
    <property type="protein sequence ID" value="CDO55523.1"/>
    <property type="molecule type" value="Genomic_DNA"/>
</dbReference>
<gene>
    <name evidence="2" type="ORF">BN980_GECA11s02518g</name>
</gene>
<accession>A0A0J9XF45</accession>
<evidence type="ECO:0000313" key="3">
    <source>
        <dbReference type="Proteomes" id="UP000242525"/>
    </source>
</evidence>
<dbReference type="Proteomes" id="UP000242525">
    <property type="component" value="Unassembled WGS sequence"/>
</dbReference>